<dbReference type="InterPro" id="IPR005467">
    <property type="entry name" value="His_kinase_dom"/>
</dbReference>
<dbReference type="SMART" id="SM00387">
    <property type="entry name" value="HATPase_c"/>
    <property type="match status" value="1"/>
</dbReference>
<dbReference type="SUPFAM" id="SSF47384">
    <property type="entry name" value="Homodimeric domain of signal transducing histidine kinase"/>
    <property type="match status" value="1"/>
</dbReference>
<name>A0A840WJQ7_9RHOB</name>
<feature type="domain" description="HAMP" evidence="14">
    <location>
        <begin position="288"/>
        <end position="349"/>
    </location>
</feature>
<dbReference type="Pfam" id="PF00512">
    <property type="entry name" value="HisKA"/>
    <property type="match status" value="1"/>
</dbReference>
<dbReference type="EMBL" id="JACIJS010000003">
    <property type="protein sequence ID" value="MBB5515309.1"/>
    <property type="molecule type" value="Genomic_DNA"/>
</dbReference>
<dbReference type="PANTHER" id="PTHR45436:SF5">
    <property type="entry name" value="SENSOR HISTIDINE KINASE TRCS"/>
    <property type="match status" value="1"/>
</dbReference>
<comment type="catalytic activity">
    <reaction evidence="1">
        <text>ATP + protein L-histidine = ADP + protein N-phospho-L-histidine.</text>
        <dbReference type="EC" id="2.7.13.3"/>
    </reaction>
</comment>
<keyword evidence="6 12" id="KW-0812">Transmembrane</keyword>
<dbReference type="SMART" id="SM00388">
    <property type="entry name" value="HisKA"/>
    <property type="match status" value="1"/>
</dbReference>
<dbReference type="AlphaFoldDB" id="A0A840WJQ7"/>
<protein>
    <recommendedName>
        <fullName evidence="3">histidine kinase</fullName>
        <ecNumber evidence="3">2.7.13.3</ecNumber>
    </recommendedName>
</protein>
<feature type="region of interest" description="Disordered" evidence="11">
    <location>
        <begin position="1"/>
        <end position="23"/>
    </location>
</feature>
<feature type="transmembrane region" description="Helical" evidence="12">
    <location>
        <begin position="268"/>
        <end position="286"/>
    </location>
</feature>
<accession>A0A840WJQ7</accession>
<comment type="caution">
    <text evidence="15">The sequence shown here is derived from an EMBL/GenBank/DDBJ whole genome shotgun (WGS) entry which is preliminary data.</text>
</comment>
<dbReference type="RefSeq" id="WP_184009756.1">
    <property type="nucleotide sequence ID" value="NZ_JACIJS010000003.1"/>
</dbReference>
<dbReference type="PROSITE" id="PS50109">
    <property type="entry name" value="HIS_KIN"/>
    <property type="match status" value="1"/>
</dbReference>
<organism evidence="15 16">
    <name type="scientific">Rubricella aquisinus</name>
    <dbReference type="NCBI Taxonomy" id="2028108"/>
    <lineage>
        <taxon>Bacteria</taxon>
        <taxon>Pseudomonadati</taxon>
        <taxon>Pseudomonadota</taxon>
        <taxon>Alphaproteobacteria</taxon>
        <taxon>Rhodobacterales</taxon>
        <taxon>Paracoccaceae</taxon>
        <taxon>Rubricella</taxon>
    </lineage>
</organism>
<sequence>MTTGSSDEQMTDRPKRRWGGLREKHSLREGMTLSLDPGSHGGGPSQSRWLTTSPIARRIMTVNAVAMSVLFVGVLFLNQSEDSLIEQRARTLVIEAEVAARALGAFAGDPQQRALDTLQVVEVMRVIARPDGATIRVYDPEAMEIASSETIVGREMQLLEAAKSANLHTAEVAPAEETVWDRLTTRLTRSANATSPAGTSVSPQNAGPMISAALDGRTVSQAIRDQDSNLILSIAMPIYSGTIVKGAVTLSTPAGDIDAIVARERVEVLILFALALVVSVLLTTILSGNIARPLRQLAAAAEAGGNDGAGGKFAAERIRIPDMSHRPDEIGYLSQAMRGMTNALFDRIEANESFAADVAHEIKNPLTSLRSAVETMRYAKTDEQRERLIGVIENDVGRLDRLVTDISNASRLDSELVREEMEEFDLARLTENLVEYNQGVAEDAGAALVLDRPEEPLLMRGLEGRIAQIIINLITNALSFSEPGQTVRAIVRRKDTSHLRVEVEDEGPGIPDDNLEDVFERFYSERPGQEFGNHSGLGLAISRQIAEAHDGRLWVENIRAEGHGRDDPRLGARFILEIPV</sequence>
<dbReference type="Proteomes" id="UP000553766">
    <property type="component" value="Unassembled WGS sequence"/>
</dbReference>
<evidence type="ECO:0000256" key="5">
    <source>
        <dbReference type="ARBA" id="ARBA00022679"/>
    </source>
</evidence>
<dbReference type="CDD" id="cd06225">
    <property type="entry name" value="HAMP"/>
    <property type="match status" value="1"/>
</dbReference>
<keyword evidence="4" id="KW-0597">Phosphoprotein</keyword>
<keyword evidence="5 15" id="KW-0808">Transferase</keyword>
<evidence type="ECO:0000256" key="11">
    <source>
        <dbReference type="SAM" id="MobiDB-lite"/>
    </source>
</evidence>
<dbReference type="InterPro" id="IPR036890">
    <property type="entry name" value="HATPase_C_sf"/>
</dbReference>
<evidence type="ECO:0000256" key="3">
    <source>
        <dbReference type="ARBA" id="ARBA00012438"/>
    </source>
</evidence>
<dbReference type="Gene3D" id="6.10.340.10">
    <property type="match status" value="1"/>
</dbReference>
<dbReference type="PANTHER" id="PTHR45436">
    <property type="entry name" value="SENSOR HISTIDINE KINASE YKOH"/>
    <property type="match status" value="1"/>
</dbReference>
<keyword evidence="10 12" id="KW-0472">Membrane</keyword>
<dbReference type="Gene3D" id="1.10.287.130">
    <property type="match status" value="1"/>
</dbReference>
<keyword evidence="9" id="KW-0902">Two-component regulatory system</keyword>
<dbReference type="Gene3D" id="3.30.565.10">
    <property type="entry name" value="Histidine kinase-like ATPase, C-terminal domain"/>
    <property type="match status" value="1"/>
</dbReference>
<dbReference type="Pfam" id="PF02518">
    <property type="entry name" value="HATPase_c"/>
    <property type="match status" value="1"/>
</dbReference>
<evidence type="ECO:0000313" key="16">
    <source>
        <dbReference type="Proteomes" id="UP000553766"/>
    </source>
</evidence>
<dbReference type="PROSITE" id="PS50885">
    <property type="entry name" value="HAMP"/>
    <property type="match status" value="1"/>
</dbReference>
<dbReference type="InterPro" id="IPR003660">
    <property type="entry name" value="HAMP_dom"/>
</dbReference>
<evidence type="ECO:0000256" key="7">
    <source>
        <dbReference type="ARBA" id="ARBA00022777"/>
    </source>
</evidence>
<reference evidence="15 16" key="1">
    <citation type="submission" date="2020-08" db="EMBL/GenBank/DDBJ databases">
        <title>Genomic Encyclopedia of Type Strains, Phase IV (KMG-IV): sequencing the most valuable type-strain genomes for metagenomic binning, comparative biology and taxonomic classification.</title>
        <authorList>
            <person name="Goeker M."/>
        </authorList>
    </citation>
    <scope>NUCLEOTIDE SEQUENCE [LARGE SCALE GENOMIC DNA]</scope>
    <source>
        <strain evidence="15 16">DSM 103377</strain>
    </source>
</reference>
<dbReference type="InterPro" id="IPR036097">
    <property type="entry name" value="HisK_dim/P_sf"/>
</dbReference>
<dbReference type="InterPro" id="IPR003594">
    <property type="entry name" value="HATPase_dom"/>
</dbReference>
<feature type="transmembrane region" description="Helical" evidence="12">
    <location>
        <begin position="59"/>
        <end position="78"/>
    </location>
</feature>
<dbReference type="InterPro" id="IPR004358">
    <property type="entry name" value="Sig_transdc_His_kin-like_C"/>
</dbReference>
<dbReference type="InterPro" id="IPR003661">
    <property type="entry name" value="HisK_dim/P_dom"/>
</dbReference>
<keyword evidence="16" id="KW-1185">Reference proteome</keyword>
<evidence type="ECO:0000256" key="8">
    <source>
        <dbReference type="ARBA" id="ARBA00022989"/>
    </source>
</evidence>
<feature type="domain" description="Histidine kinase" evidence="13">
    <location>
        <begin position="357"/>
        <end position="580"/>
    </location>
</feature>
<proteinExistence type="predicted"/>
<comment type="subcellular location">
    <subcellularLocation>
        <location evidence="2">Membrane</location>
    </subcellularLocation>
</comment>
<dbReference type="EC" id="2.7.13.3" evidence="3"/>
<dbReference type="InterPro" id="IPR050428">
    <property type="entry name" value="TCS_sensor_his_kinase"/>
</dbReference>
<evidence type="ECO:0000256" key="1">
    <source>
        <dbReference type="ARBA" id="ARBA00000085"/>
    </source>
</evidence>
<evidence type="ECO:0000259" key="14">
    <source>
        <dbReference type="PROSITE" id="PS50885"/>
    </source>
</evidence>
<evidence type="ECO:0000259" key="13">
    <source>
        <dbReference type="PROSITE" id="PS50109"/>
    </source>
</evidence>
<dbReference type="Pfam" id="PF13755">
    <property type="entry name" value="Sensor_TM1"/>
    <property type="match status" value="1"/>
</dbReference>
<dbReference type="PRINTS" id="PR00344">
    <property type="entry name" value="BCTRLSENSOR"/>
</dbReference>
<dbReference type="SUPFAM" id="SSF55874">
    <property type="entry name" value="ATPase domain of HSP90 chaperone/DNA topoisomerase II/histidine kinase"/>
    <property type="match status" value="1"/>
</dbReference>
<dbReference type="GO" id="GO:0016020">
    <property type="term" value="C:membrane"/>
    <property type="evidence" value="ECO:0007669"/>
    <property type="project" value="UniProtKB-SubCell"/>
</dbReference>
<evidence type="ECO:0000256" key="12">
    <source>
        <dbReference type="SAM" id="Phobius"/>
    </source>
</evidence>
<dbReference type="CDD" id="cd00082">
    <property type="entry name" value="HisKA"/>
    <property type="match status" value="1"/>
</dbReference>
<gene>
    <name evidence="15" type="ORF">FHS89_001319</name>
</gene>
<evidence type="ECO:0000256" key="4">
    <source>
        <dbReference type="ARBA" id="ARBA00022553"/>
    </source>
</evidence>
<keyword evidence="8 12" id="KW-1133">Transmembrane helix</keyword>
<dbReference type="InterPro" id="IPR025908">
    <property type="entry name" value="Sensor_TM1"/>
</dbReference>
<evidence type="ECO:0000256" key="2">
    <source>
        <dbReference type="ARBA" id="ARBA00004370"/>
    </source>
</evidence>
<dbReference type="GO" id="GO:0000155">
    <property type="term" value="F:phosphorelay sensor kinase activity"/>
    <property type="evidence" value="ECO:0007669"/>
    <property type="project" value="InterPro"/>
</dbReference>
<evidence type="ECO:0000256" key="6">
    <source>
        <dbReference type="ARBA" id="ARBA00022692"/>
    </source>
</evidence>
<evidence type="ECO:0000313" key="15">
    <source>
        <dbReference type="EMBL" id="MBB5515309.1"/>
    </source>
</evidence>
<keyword evidence="7 15" id="KW-0418">Kinase</keyword>
<evidence type="ECO:0000256" key="9">
    <source>
        <dbReference type="ARBA" id="ARBA00023012"/>
    </source>
</evidence>
<evidence type="ECO:0000256" key="10">
    <source>
        <dbReference type="ARBA" id="ARBA00023136"/>
    </source>
</evidence>